<dbReference type="AlphaFoldDB" id="A0A9P7RQC2"/>
<dbReference type="Proteomes" id="UP001049176">
    <property type="component" value="Chromosome 9"/>
</dbReference>
<protein>
    <submittedName>
        <fullName evidence="1">Uncharacterized protein</fullName>
    </submittedName>
</protein>
<name>A0A9P7RQC2_9AGAR</name>
<accession>A0A9P7RQC2</accession>
<gene>
    <name evidence="1" type="ORF">E1B28_013716</name>
</gene>
<keyword evidence="2" id="KW-1185">Reference proteome</keyword>
<dbReference type="EMBL" id="CM032189">
    <property type="protein sequence ID" value="KAG7087774.1"/>
    <property type="molecule type" value="Genomic_DNA"/>
</dbReference>
<sequence length="64" mass="7198">MVTILMKGHVSLRAAHNALGIRPSRREELVSQDQLIKIAQLLFDTSTSDRVATCYAFDKKPRLS</sequence>
<evidence type="ECO:0000313" key="1">
    <source>
        <dbReference type="EMBL" id="KAG7087774.1"/>
    </source>
</evidence>
<dbReference type="KEGG" id="more:E1B28_013716"/>
<dbReference type="RefSeq" id="XP_043004245.1">
    <property type="nucleotide sequence ID" value="XM_043158890.1"/>
</dbReference>
<organism evidence="1 2">
    <name type="scientific">Marasmius oreades</name>
    <name type="common">fairy-ring Marasmius</name>
    <dbReference type="NCBI Taxonomy" id="181124"/>
    <lineage>
        <taxon>Eukaryota</taxon>
        <taxon>Fungi</taxon>
        <taxon>Dikarya</taxon>
        <taxon>Basidiomycota</taxon>
        <taxon>Agaricomycotina</taxon>
        <taxon>Agaricomycetes</taxon>
        <taxon>Agaricomycetidae</taxon>
        <taxon>Agaricales</taxon>
        <taxon>Marasmiineae</taxon>
        <taxon>Marasmiaceae</taxon>
        <taxon>Marasmius</taxon>
    </lineage>
</organism>
<reference evidence="1" key="1">
    <citation type="journal article" date="2021" name="Genome Biol. Evol.">
        <title>The assembled and annotated genome of the fairy-ring fungus Marasmius oreades.</title>
        <authorList>
            <person name="Hiltunen M."/>
            <person name="Ament-Velasquez S.L."/>
            <person name="Johannesson H."/>
        </authorList>
    </citation>
    <scope>NUCLEOTIDE SEQUENCE</scope>
    <source>
        <strain evidence="1">03SP1</strain>
    </source>
</reference>
<evidence type="ECO:0000313" key="2">
    <source>
        <dbReference type="Proteomes" id="UP001049176"/>
    </source>
</evidence>
<comment type="caution">
    <text evidence="1">The sequence shown here is derived from an EMBL/GenBank/DDBJ whole genome shotgun (WGS) entry which is preliminary data.</text>
</comment>
<proteinExistence type="predicted"/>
<dbReference type="GeneID" id="66082791"/>